<name>A0ABR7WFT3_9ACTN</name>
<evidence type="ECO:0000313" key="4">
    <source>
        <dbReference type="EMBL" id="MBD1321421.1"/>
    </source>
</evidence>
<sequence>MAAVTGSGATTSVDVAEAVRAVRASSRRRQLLDAAVTVMGRTGFHQMSMQALADEAQVSVGLFYKYFGSKEDILLASIVDILETFRDQLQPAMDAAGDDPVIRLVAGFRQYTTIVDENRDAVVLTYRESRTLDAAGRERIKELEVETSAPMRDAIAAGVDAGLMNEVDADLVVFDLMMLAHGWALKHWHFAPAPGAKRTGRSSTAFALDSYIAAQLRFTLPALVVADRLDDYLARI</sequence>
<keyword evidence="5" id="KW-1185">Reference proteome</keyword>
<dbReference type="Pfam" id="PF17932">
    <property type="entry name" value="TetR_C_24"/>
    <property type="match status" value="1"/>
</dbReference>
<dbReference type="SUPFAM" id="SSF48498">
    <property type="entry name" value="Tetracyclin repressor-like, C-terminal domain"/>
    <property type="match status" value="1"/>
</dbReference>
<evidence type="ECO:0000256" key="2">
    <source>
        <dbReference type="PROSITE-ProRule" id="PRU00335"/>
    </source>
</evidence>
<dbReference type="PROSITE" id="PS01081">
    <property type="entry name" value="HTH_TETR_1"/>
    <property type="match status" value="1"/>
</dbReference>
<proteinExistence type="predicted"/>
<dbReference type="SUPFAM" id="SSF46689">
    <property type="entry name" value="Homeodomain-like"/>
    <property type="match status" value="1"/>
</dbReference>
<organism evidence="4 5">
    <name type="scientific">Gordonia hankookensis</name>
    <dbReference type="NCBI Taxonomy" id="589403"/>
    <lineage>
        <taxon>Bacteria</taxon>
        <taxon>Bacillati</taxon>
        <taxon>Actinomycetota</taxon>
        <taxon>Actinomycetes</taxon>
        <taxon>Mycobacteriales</taxon>
        <taxon>Gordoniaceae</taxon>
        <taxon>Gordonia</taxon>
    </lineage>
</organism>
<reference evidence="4 5" key="1">
    <citation type="submission" date="2020-09" db="EMBL/GenBank/DDBJ databases">
        <title>Novel species in genus Gordonia.</title>
        <authorList>
            <person name="Zhang G."/>
        </authorList>
    </citation>
    <scope>NUCLEOTIDE SEQUENCE [LARGE SCALE GENOMIC DNA]</scope>
    <source>
        <strain evidence="4 5">ON-33</strain>
    </source>
</reference>
<dbReference type="InterPro" id="IPR001647">
    <property type="entry name" value="HTH_TetR"/>
</dbReference>
<comment type="caution">
    <text evidence="4">The sequence shown here is derived from an EMBL/GenBank/DDBJ whole genome shotgun (WGS) entry which is preliminary data.</text>
</comment>
<accession>A0ABR7WFT3</accession>
<dbReference type="PANTHER" id="PTHR30055">
    <property type="entry name" value="HTH-TYPE TRANSCRIPTIONAL REGULATOR RUTR"/>
    <property type="match status" value="1"/>
</dbReference>
<dbReference type="InterPro" id="IPR023772">
    <property type="entry name" value="DNA-bd_HTH_TetR-type_CS"/>
</dbReference>
<dbReference type="InterPro" id="IPR009057">
    <property type="entry name" value="Homeodomain-like_sf"/>
</dbReference>
<dbReference type="Proteomes" id="UP000602395">
    <property type="component" value="Unassembled WGS sequence"/>
</dbReference>
<dbReference type="InterPro" id="IPR036271">
    <property type="entry name" value="Tet_transcr_reg_TetR-rel_C_sf"/>
</dbReference>
<keyword evidence="1 2" id="KW-0238">DNA-binding</keyword>
<dbReference type="InterPro" id="IPR050109">
    <property type="entry name" value="HTH-type_TetR-like_transc_reg"/>
</dbReference>
<dbReference type="PROSITE" id="PS50977">
    <property type="entry name" value="HTH_TETR_2"/>
    <property type="match status" value="1"/>
</dbReference>
<dbReference type="PANTHER" id="PTHR30055:SF146">
    <property type="entry name" value="HTH-TYPE TRANSCRIPTIONAL DUAL REGULATOR CECR"/>
    <property type="match status" value="1"/>
</dbReference>
<dbReference type="RefSeq" id="WP_190267945.1">
    <property type="nucleotide sequence ID" value="NZ_BAABAD010000005.1"/>
</dbReference>
<protein>
    <submittedName>
        <fullName evidence="4">TetR/AcrR family transcriptional regulator</fullName>
    </submittedName>
</protein>
<dbReference type="Pfam" id="PF00440">
    <property type="entry name" value="TetR_N"/>
    <property type="match status" value="1"/>
</dbReference>
<dbReference type="PRINTS" id="PR00455">
    <property type="entry name" value="HTHTETR"/>
</dbReference>
<evidence type="ECO:0000256" key="1">
    <source>
        <dbReference type="ARBA" id="ARBA00023125"/>
    </source>
</evidence>
<dbReference type="InterPro" id="IPR041490">
    <property type="entry name" value="KstR2_TetR_C"/>
</dbReference>
<gene>
    <name evidence="4" type="ORF">IDF66_17680</name>
</gene>
<feature type="domain" description="HTH tetR-type" evidence="3">
    <location>
        <begin position="25"/>
        <end position="85"/>
    </location>
</feature>
<dbReference type="EMBL" id="JACWMS010000003">
    <property type="protein sequence ID" value="MBD1321421.1"/>
    <property type="molecule type" value="Genomic_DNA"/>
</dbReference>
<evidence type="ECO:0000259" key="3">
    <source>
        <dbReference type="PROSITE" id="PS50977"/>
    </source>
</evidence>
<feature type="DNA-binding region" description="H-T-H motif" evidence="2">
    <location>
        <begin position="48"/>
        <end position="67"/>
    </location>
</feature>
<dbReference type="Gene3D" id="1.10.10.60">
    <property type="entry name" value="Homeodomain-like"/>
    <property type="match status" value="1"/>
</dbReference>
<evidence type="ECO:0000313" key="5">
    <source>
        <dbReference type="Proteomes" id="UP000602395"/>
    </source>
</evidence>
<dbReference type="Gene3D" id="1.10.357.10">
    <property type="entry name" value="Tetracycline Repressor, domain 2"/>
    <property type="match status" value="1"/>
</dbReference>